<proteinExistence type="predicted"/>
<feature type="domain" description="Cytochrome c" evidence="6">
    <location>
        <begin position="62"/>
        <end position="146"/>
    </location>
</feature>
<evidence type="ECO:0000256" key="4">
    <source>
        <dbReference type="PROSITE-ProRule" id="PRU00433"/>
    </source>
</evidence>
<evidence type="ECO:0000256" key="1">
    <source>
        <dbReference type="ARBA" id="ARBA00022617"/>
    </source>
</evidence>
<reference evidence="7 8" key="1">
    <citation type="submission" date="2018-04" db="EMBL/GenBank/DDBJ databases">
        <title>Genomic Encyclopedia of Archaeal and Bacterial Type Strains, Phase II (KMG-II): from individual species to whole genera.</title>
        <authorList>
            <person name="Goeker M."/>
        </authorList>
    </citation>
    <scope>NUCLEOTIDE SEQUENCE [LARGE SCALE GENOMIC DNA]</scope>
    <source>
        <strain evidence="7 8">DSM 23382</strain>
    </source>
</reference>
<gene>
    <name evidence="7" type="ORF">C8N35_10120</name>
</gene>
<accession>A0A2T5VE08</accession>
<dbReference type="AlphaFoldDB" id="A0A2T5VE08"/>
<dbReference type="OrthoDB" id="5770300at2"/>
<organism evidence="7 8">
    <name type="scientific">Breoghania corrubedonensis</name>
    <dbReference type="NCBI Taxonomy" id="665038"/>
    <lineage>
        <taxon>Bacteria</taxon>
        <taxon>Pseudomonadati</taxon>
        <taxon>Pseudomonadota</taxon>
        <taxon>Alphaproteobacteria</taxon>
        <taxon>Hyphomicrobiales</taxon>
        <taxon>Stappiaceae</taxon>
        <taxon>Breoghania</taxon>
    </lineage>
</organism>
<dbReference type="SUPFAM" id="SSF46626">
    <property type="entry name" value="Cytochrome c"/>
    <property type="match status" value="1"/>
</dbReference>
<keyword evidence="1 4" id="KW-0349">Heme</keyword>
<evidence type="ECO:0000259" key="6">
    <source>
        <dbReference type="PROSITE" id="PS51007"/>
    </source>
</evidence>
<dbReference type="GO" id="GO:0020037">
    <property type="term" value="F:heme binding"/>
    <property type="evidence" value="ECO:0007669"/>
    <property type="project" value="InterPro"/>
</dbReference>
<keyword evidence="3 4" id="KW-0408">Iron</keyword>
<dbReference type="InterPro" id="IPR036909">
    <property type="entry name" value="Cyt_c-like_dom_sf"/>
</dbReference>
<dbReference type="NCBIfam" id="TIGR03874">
    <property type="entry name" value="4cys_cytochr"/>
    <property type="match status" value="1"/>
</dbReference>
<dbReference type="EMBL" id="QAYG01000001">
    <property type="protein sequence ID" value="PTW61988.1"/>
    <property type="molecule type" value="Genomic_DNA"/>
</dbReference>
<evidence type="ECO:0000256" key="3">
    <source>
        <dbReference type="ARBA" id="ARBA00023004"/>
    </source>
</evidence>
<dbReference type="PROSITE" id="PS51007">
    <property type="entry name" value="CYTC"/>
    <property type="match status" value="1"/>
</dbReference>
<dbReference type="InterPro" id="IPR022411">
    <property type="entry name" value="C-typ_cyt_methanol_metab-rel"/>
</dbReference>
<evidence type="ECO:0000313" key="7">
    <source>
        <dbReference type="EMBL" id="PTW61988.1"/>
    </source>
</evidence>
<dbReference type="GO" id="GO:0009055">
    <property type="term" value="F:electron transfer activity"/>
    <property type="evidence" value="ECO:0007669"/>
    <property type="project" value="InterPro"/>
</dbReference>
<dbReference type="Proteomes" id="UP000244081">
    <property type="component" value="Unassembled WGS sequence"/>
</dbReference>
<sequence length="180" mass="19962">MRFGFSARPHLETKPCQETFRRVLAAAAGGTAIALAALVMTGNMATAANDEKSWEEHPYIIKDGKVDYGVYNGFRRYHSTCHVCHGPDGLGSSYAPALKDSLKTMSYEDFLEVVVNGRQVVNAAQDSVMPSFAEVPDVMFYIDHIYAYLKARANGDLGRGRPKRLPPDEDPVFQEWKASQ</sequence>
<evidence type="ECO:0000313" key="8">
    <source>
        <dbReference type="Proteomes" id="UP000244081"/>
    </source>
</evidence>
<keyword evidence="8" id="KW-1185">Reference proteome</keyword>
<dbReference type="GO" id="GO:0046872">
    <property type="term" value="F:metal ion binding"/>
    <property type="evidence" value="ECO:0007669"/>
    <property type="project" value="UniProtKB-KW"/>
</dbReference>
<name>A0A2T5VE08_9HYPH</name>
<evidence type="ECO:0000256" key="5">
    <source>
        <dbReference type="SAM" id="MobiDB-lite"/>
    </source>
</evidence>
<dbReference type="InterPro" id="IPR009056">
    <property type="entry name" value="Cyt_c-like_dom"/>
</dbReference>
<feature type="region of interest" description="Disordered" evidence="5">
    <location>
        <begin position="158"/>
        <end position="180"/>
    </location>
</feature>
<protein>
    <submittedName>
        <fullName evidence="7">Methanol metabolism-related c-type cytochrome</fullName>
    </submittedName>
</protein>
<comment type="caution">
    <text evidence="7">The sequence shown here is derived from an EMBL/GenBank/DDBJ whole genome shotgun (WGS) entry which is preliminary data.</text>
</comment>
<evidence type="ECO:0000256" key="2">
    <source>
        <dbReference type="ARBA" id="ARBA00022723"/>
    </source>
</evidence>
<dbReference type="Pfam" id="PF13442">
    <property type="entry name" value="Cytochrome_CBB3"/>
    <property type="match status" value="1"/>
</dbReference>
<dbReference type="Gene3D" id="1.10.760.10">
    <property type="entry name" value="Cytochrome c-like domain"/>
    <property type="match status" value="1"/>
</dbReference>
<dbReference type="RefSeq" id="WP_107987617.1">
    <property type="nucleotide sequence ID" value="NZ_QAYG01000001.1"/>
</dbReference>
<keyword evidence="2 4" id="KW-0479">Metal-binding</keyword>